<gene>
    <name evidence="1" type="ORF">SAMN04487941_0243</name>
</gene>
<dbReference type="EMBL" id="FPCA01000001">
    <property type="protein sequence ID" value="SFU36249.1"/>
    <property type="molecule type" value="Genomic_DNA"/>
</dbReference>
<accession>A0A1I7FJ89</accession>
<dbReference type="Proteomes" id="UP000182491">
    <property type="component" value="Unassembled WGS sequence"/>
</dbReference>
<name>A0A1I7FJ89_9BACT</name>
<organism evidence="1 2">
    <name type="scientific">Pontibacter akesuensis</name>
    <dbReference type="NCBI Taxonomy" id="388950"/>
    <lineage>
        <taxon>Bacteria</taxon>
        <taxon>Pseudomonadati</taxon>
        <taxon>Bacteroidota</taxon>
        <taxon>Cytophagia</taxon>
        <taxon>Cytophagales</taxon>
        <taxon>Hymenobacteraceae</taxon>
        <taxon>Pontibacter</taxon>
    </lineage>
</organism>
<sequence length="183" mass="19747">MRPTGENWIMVKLRILFYLLSASMVLSLSCAESDPEPVATFKFTVNGTLLEWNGPGNGIPVCVLCGPGLSNYASYFVLHSSAPQMYGEALILQLNAASLETKTYSDTVSTAVDSLEATHRLYLPTLKAAATEVGDYASVTFTSIENDKYYSGTLRASLTSSPFGPDAPKVEIEGEFKNVRGSL</sequence>
<evidence type="ECO:0000313" key="2">
    <source>
        <dbReference type="Proteomes" id="UP000182491"/>
    </source>
</evidence>
<dbReference type="PROSITE" id="PS51257">
    <property type="entry name" value="PROKAR_LIPOPROTEIN"/>
    <property type="match status" value="1"/>
</dbReference>
<proteinExistence type="predicted"/>
<reference evidence="2" key="1">
    <citation type="submission" date="2016-10" db="EMBL/GenBank/DDBJ databases">
        <authorList>
            <person name="Varghese N."/>
        </authorList>
    </citation>
    <scope>NUCLEOTIDE SEQUENCE [LARGE SCALE GENOMIC DNA]</scope>
    <source>
        <strain evidence="2">DSM 18820</strain>
    </source>
</reference>
<protein>
    <submittedName>
        <fullName evidence="1">Uncharacterized protein</fullName>
    </submittedName>
</protein>
<dbReference type="AlphaFoldDB" id="A0A1I7FJ89"/>
<keyword evidence="2" id="KW-1185">Reference proteome</keyword>
<evidence type="ECO:0000313" key="1">
    <source>
        <dbReference type="EMBL" id="SFU36249.1"/>
    </source>
</evidence>